<dbReference type="GO" id="GO:0016757">
    <property type="term" value="F:glycosyltransferase activity"/>
    <property type="evidence" value="ECO:0007669"/>
    <property type="project" value="UniProtKB-KW"/>
</dbReference>
<comment type="caution">
    <text evidence="5">The sequence shown here is derived from an EMBL/GenBank/DDBJ whole genome shotgun (WGS) entry which is preliminary data.</text>
</comment>
<keyword evidence="3" id="KW-0808">Transferase</keyword>
<organism evidence="5">
    <name type="scientific">bioreactor metagenome</name>
    <dbReference type="NCBI Taxonomy" id="1076179"/>
    <lineage>
        <taxon>unclassified sequences</taxon>
        <taxon>metagenomes</taxon>
        <taxon>ecological metagenomes</taxon>
    </lineage>
</organism>
<evidence type="ECO:0000256" key="3">
    <source>
        <dbReference type="ARBA" id="ARBA00022679"/>
    </source>
</evidence>
<dbReference type="PANTHER" id="PTHR43179">
    <property type="entry name" value="RHAMNOSYLTRANSFERASE WBBL"/>
    <property type="match status" value="1"/>
</dbReference>
<gene>
    <name evidence="5" type="ORF">SDC9_165609</name>
</gene>
<comment type="similarity">
    <text evidence="1">Belongs to the glycosyltransferase 2 family.</text>
</comment>
<sequence length="251" mass="28622">MKEKFPSVTTVRSDKNLGFAGGNNLGIRNSSGDYIFLINNDTLLFDDSVLKLVDFMDTNTKAAAASPKIYFPGEPKVIQYAGFTSMSKITLRNRSIGRGEKDNGNYDREGKTFATHGAAMIVRRKLVDEIGYMPEIYFLYYEEIDWCMNMKRHGYELWYVPSAGIVHKESRTTGEDSPLKRHYMTRNRLLFARRNLTKGAANLSILYQIIVANFKAVCCLMVKGRMDLVRATLSGIVEYYRIPDKYEGLKL</sequence>
<evidence type="ECO:0000256" key="2">
    <source>
        <dbReference type="ARBA" id="ARBA00022676"/>
    </source>
</evidence>
<dbReference type="EMBL" id="VSSQ01065536">
    <property type="protein sequence ID" value="MPN18250.1"/>
    <property type="molecule type" value="Genomic_DNA"/>
</dbReference>
<dbReference type="AlphaFoldDB" id="A0A645FX69"/>
<evidence type="ECO:0000259" key="4">
    <source>
        <dbReference type="Pfam" id="PF00535"/>
    </source>
</evidence>
<dbReference type="SUPFAM" id="SSF53448">
    <property type="entry name" value="Nucleotide-diphospho-sugar transferases"/>
    <property type="match status" value="1"/>
</dbReference>
<dbReference type="InterPro" id="IPR029044">
    <property type="entry name" value="Nucleotide-diphossugar_trans"/>
</dbReference>
<reference evidence="5" key="1">
    <citation type="submission" date="2019-08" db="EMBL/GenBank/DDBJ databases">
        <authorList>
            <person name="Kucharzyk K."/>
            <person name="Murdoch R.W."/>
            <person name="Higgins S."/>
            <person name="Loffler F."/>
        </authorList>
    </citation>
    <scope>NUCLEOTIDE SEQUENCE</scope>
</reference>
<feature type="domain" description="Glycosyltransferase 2-like" evidence="4">
    <location>
        <begin position="4"/>
        <end position="130"/>
    </location>
</feature>
<name>A0A645FX69_9ZZZZ</name>
<dbReference type="Pfam" id="PF00535">
    <property type="entry name" value="Glycos_transf_2"/>
    <property type="match status" value="1"/>
</dbReference>
<dbReference type="CDD" id="cd04186">
    <property type="entry name" value="GT_2_like_c"/>
    <property type="match status" value="1"/>
</dbReference>
<accession>A0A645FX69</accession>
<evidence type="ECO:0000313" key="5">
    <source>
        <dbReference type="EMBL" id="MPN18250.1"/>
    </source>
</evidence>
<protein>
    <recommendedName>
        <fullName evidence="4">Glycosyltransferase 2-like domain-containing protein</fullName>
    </recommendedName>
</protein>
<keyword evidence="2" id="KW-0328">Glycosyltransferase</keyword>
<dbReference type="Gene3D" id="3.90.550.10">
    <property type="entry name" value="Spore Coat Polysaccharide Biosynthesis Protein SpsA, Chain A"/>
    <property type="match status" value="1"/>
</dbReference>
<dbReference type="InterPro" id="IPR001173">
    <property type="entry name" value="Glyco_trans_2-like"/>
</dbReference>
<proteinExistence type="inferred from homology"/>
<dbReference type="PANTHER" id="PTHR43179:SF12">
    <property type="entry name" value="GALACTOFURANOSYLTRANSFERASE GLFT2"/>
    <property type="match status" value="1"/>
</dbReference>
<evidence type="ECO:0000256" key="1">
    <source>
        <dbReference type="ARBA" id="ARBA00006739"/>
    </source>
</evidence>